<sequence length="212" mass="23197">MLEFGLSPKLASNTVSYTPYSHFQVSTILVFHSLHKIADRETEERAGSFQSMTLFRNLGRSLMGGLGNNVSGLSSTSYEMACSNFLSQQLRTFIQMRTVLKVVDNSGAKKVMCIQALKGKKGARLGDTIVASVKEAMPNGKVKKGKVVYGVVVRAAMQRGRCDGSEVKFDDNAVVLVDKQGQPIGTRVFGPVPHELRKKKHVKILTLAEHIA</sequence>
<comment type="caution">
    <text evidence="7">The sequence shown here is derived from an EMBL/GenBank/DDBJ whole genome shotgun (WGS) entry which is preliminary data.</text>
</comment>
<keyword evidence="2" id="KW-0699">rRNA-binding</keyword>
<dbReference type="Proteomes" id="UP001168877">
    <property type="component" value="Unassembled WGS sequence"/>
</dbReference>
<evidence type="ECO:0000256" key="2">
    <source>
        <dbReference type="ARBA" id="ARBA00022730"/>
    </source>
</evidence>
<dbReference type="PANTHER" id="PTHR11761:SF3">
    <property type="entry name" value="LARGE RIBOSOMAL SUBUNIT PROTEIN UL14M"/>
    <property type="match status" value="1"/>
</dbReference>
<evidence type="ECO:0000256" key="6">
    <source>
        <dbReference type="RuleBase" id="RU003949"/>
    </source>
</evidence>
<dbReference type="SMART" id="SM01374">
    <property type="entry name" value="Ribosomal_L14"/>
    <property type="match status" value="1"/>
</dbReference>
<accession>A0AA39VTA0</accession>
<dbReference type="AlphaFoldDB" id="A0AA39VTA0"/>
<evidence type="ECO:0000256" key="4">
    <source>
        <dbReference type="ARBA" id="ARBA00022980"/>
    </source>
</evidence>
<dbReference type="CDD" id="cd00337">
    <property type="entry name" value="Ribosomal_uL14"/>
    <property type="match status" value="1"/>
</dbReference>
<dbReference type="InterPro" id="IPR000218">
    <property type="entry name" value="Ribosomal_uL14"/>
</dbReference>
<dbReference type="InterPro" id="IPR036853">
    <property type="entry name" value="Ribosomal_uL14_sf"/>
</dbReference>
<dbReference type="InterPro" id="IPR005745">
    <property type="entry name" value="Ribosomal_uL14_bac-type"/>
</dbReference>
<evidence type="ECO:0000256" key="5">
    <source>
        <dbReference type="ARBA" id="ARBA00023274"/>
    </source>
</evidence>
<dbReference type="PROSITE" id="PS00049">
    <property type="entry name" value="RIBOSOMAL_L14"/>
    <property type="match status" value="1"/>
</dbReference>
<dbReference type="GO" id="GO:0005762">
    <property type="term" value="C:mitochondrial large ribosomal subunit"/>
    <property type="evidence" value="ECO:0007669"/>
    <property type="project" value="TreeGrafter"/>
</dbReference>
<dbReference type="HAMAP" id="MF_01367">
    <property type="entry name" value="Ribosomal_uL14"/>
    <property type="match status" value="1"/>
</dbReference>
<dbReference type="EMBL" id="JAUESC010000381">
    <property type="protein sequence ID" value="KAK0589888.1"/>
    <property type="molecule type" value="Genomic_DNA"/>
</dbReference>
<protein>
    <recommendedName>
        <fullName evidence="9">50S ribosomal protein L14, chloroplastic</fullName>
    </recommendedName>
</protein>
<dbReference type="GO" id="GO:0006412">
    <property type="term" value="P:translation"/>
    <property type="evidence" value="ECO:0007669"/>
    <property type="project" value="InterPro"/>
</dbReference>
<comment type="similarity">
    <text evidence="1 6">Belongs to the universal ribosomal protein uL14 family.</text>
</comment>
<dbReference type="GO" id="GO:0003735">
    <property type="term" value="F:structural constituent of ribosome"/>
    <property type="evidence" value="ECO:0007669"/>
    <property type="project" value="InterPro"/>
</dbReference>
<dbReference type="FunFam" id="2.40.150.20:FF:000006">
    <property type="entry name" value="50S ribosomal protein HLP, mitochondrial-like"/>
    <property type="match status" value="1"/>
</dbReference>
<dbReference type="Pfam" id="PF00238">
    <property type="entry name" value="Ribosomal_L14"/>
    <property type="match status" value="1"/>
</dbReference>
<reference evidence="7" key="2">
    <citation type="submission" date="2023-06" db="EMBL/GenBank/DDBJ databases">
        <authorList>
            <person name="Swenson N.G."/>
            <person name="Wegrzyn J.L."/>
            <person name="Mcevoy S.L."/>
        </authorList>
    </citation>
    <scope>NUCLEOTIDE SEQUENCE</scope>
    <source>
        <strain evidence="7">NS2018</strain>
        <tissue evidence="7">Leaf</tissue>
    </source>
</reference>
<evidence type="ECO:0000313" key="7">
    <source>
        <dbReference type="EMBL" id="KAK0589888.1"/>
    </source>
</evidence>
<dbReference type="InterPro" id="IPR019972">
    <property type="entry name" value="Ribosomal_uL14_CS"/>
</dbReference>
<gene>
    <name evidence="7" type="ORF">LWI29_019717</name>
</gene>
<dbReference type="NCBIfam" id="TIGR01067">
    <property type="entry name" value="rplN_bact"/>
    <property type="match status" value="1"/>
</dbReference>
<evidence type="ECO:0008006" key="9">
    <source>
        <dbReference type="Google" id="ProtNLM"/>
    </source>
</evidence>
<name>A0AA39VTA0_ACESA</name>
<proteinExistence type="inferred from homology"/>
<evidence type="ECO:0000256" key="3">
    <source>
        <dbReference type="ARBA" id="ARBA00022884"/>
    </source>
</evidence>
<evidence type="ECO:0000313" key="8">
    <source>
        <dbReference type="Proteomes" id="UP001168877"/>
    </source>
</evidence>
<keyword evidence="3" id="KW-0694">RNA-binding</keyword>
<reference evidence="7" key="1">
    <citation type="journal article" date="2022" name="Plant J.">
        <title>Strategies of tolerance reflected in two North American maple genomes.</title>
        <authorList>
            <person name="McEvoy S.L."/>
            <person name="Sezen U.U."/>
            <person name="Trouern-Trend A."/>
            <person name="McMahon S.M."/>
            <person name="Schaberg P.G."/>
            <person name="Yang J."/>
            <person name="Wegrzyn J.L."/>
            <person name="Swenson N.G."/>
        </authorList>
    </citation>
    <scope>NUCLEOTIDE SEQUENCE</scope>
    <source>
        <strain evidence="7">NS2018</strain>
    </source>
</reference>
<dbReference type="SUPFAM" id="SSF50193">
    <property type="entry name" value="Ribosomal protein L14"/>
    <property type="match status" value="1"/>
</dbReference>
<dbReference type="Gene3D" id="2.40.150.20">
    <property type="entry name" value="Ribosomal protein L14"/>
    <property type="match status" value="1"/>
</dbReference>
<dbReference type="GO" id="GO:0070180">
    <property type="term" value="F:large ribosomal subunit rRNA binding"/>
    <property type="evidence" value="ECO:0007669"/>
    <property type="project" value="TreeGrafter"/>
</dbReference>
<dbReference type="PANTHER" id="PTHR11761">
    <property type="entry name" value="50S/60S RIBOSOMAL PROTEIN L14/L23"/>
    <property type="match status" value="1"/>
</dbReference>
<keyword evidence="5 6" id="KW-0687">Ribonucleoprotein</keyword>
<keyword evidence="4 6" id="KW-0689">Ribosomal protein</keyword>
<organism evidence="7 8">
    <name type="scientific">Acer saccharum</name>
    <name type="common">Sugar maple</name>
    <dbReference type="NCBI Taxonomy" id="4024"/>
    <lineage>
        <taxon>Eukaryota</taxon>
        <taxon>Viridiplantae</taxon>
        <taxon>Streptophyta</taxon>
        <taxon>Embryophyta</taxon>
        <taxon>Tracheophyta</taxon>
        <taxon>Spermatophyta</taxon>
        <taxon>Magnoliopsida</taxon>
        <taxon>eudicotyledons</taxon>
        <taxon>Gunneridae</taxon>
        <taxon>Pentapetalae</taxon>
        <taxon>rosids</taxon>
        <taxon>malvids</taxon>
        <taxon>Sapindales</taxon>
        <taxon>Sapindaceae</taxon>
        <taxon>Hippocastanoideae</taxon>
        <taxon>Acereae</taxon>
        <taxon>Acer</taxon>
    </lineage>
</organism>
<keyword evidence="8" id="KW-1185">Reference proteome</keyword>
<evidence type="ECO:0000256" key="1">
    <source>
        <dbReference type="ARBA" id="ARBA00010745"/>
    </source>
</evidence>